<reference evidence="1" key="1">
    <citation type="submission" date="2024-12" db="EMBL/GenBank/DDBJ databases">
        <authorList>
            <person name="Wu N."/>
        </authorList>
    </citation>
    <scope>NUCLEOTIDE SEQUENCE</scope>
    <source>
        <strain evidence="1">P15</strain>
    </source>
</reference>
<sequence length="254" mass="27862">MDLTSIGTRIRTLRMGTGLSMKALAEKITEQTGVTISSGQISDWENSYKNPSAPGLIALSLFFQVSADWLLKGSDLPEDQMELIRLFHELSDLDQAFVKRYFQLALLDKDISLPTGKIPNKLLRRSKALSLQKLPAVREDASAYTLDAGRIIPLLKPESAGTAADWLKHIQGYLHVAEPLEYCFAIPVPSGKDILEQENGTGIHYAIVQPQERYEHGEPVAVHTASGITIEAFDDTLGLAVIGRIINEAAPPSK</sequence>
<evidence type="ECO:0000313" key="1">
    <source>
        <dbReference type="EMBL" id="MFM9330654.1"/>
    </source>
</evidence>
<dbReference type="EMBL" id="JBJURJ010000014">
    <property type="protein sequence ID" value="MFM9330654.1"/>
    <property type="molecule type" value="Genomic_DNA"/>
</dbReference>
<gene>
    <name evidence="1" type="ORF">ACI1P1_20395</name>
</gene>
<protein>
    <submittedName>
        <fullName evidence="1">Helix-turn-helix domain-containing protein</fullName>
    </submittedName>
</protein>
<name>A0ACC7P338_9BACL</name>
<dbReference type="Proteomes" id="UP001631969">
    <property type="component" value="Unassembled WGS sequence"/>
</dbReference>
<proteinExistence type="predicted"/>
<comment type="caution">
    <text evidence="1">The sequence shown here is derived from an EMBL/GenBank/DDBJ whole genome shotgun (WGS) entry which is preliminary data.</text>
</comment>
<evidence type="ECO:0000313" key="2">
    <source>
        <dbReference type="Proteomes" id="UP001631969"/>
    </source>
</evidence>
<keyword evidence="2" id="KW-1185">Reference proteome</keyword>
<accession>A0ACC7P338</accession>
<organism evidence="1 2">
    <name type="scientific">Paenibacillus mesotrionivorans</name>
    <dbReference type="NCBI Taxonomy" id="3160968"/>
    <lineage>
        <taxon>Bacteria</taxon>
        <taxon>Bacillati</taxon>
        <taxon>Bacillota</taxon>
        <taxon>Bacilli</taxon>
        <taxon>Bacillales</taxon>
        <taxon>Paenibacillaceae</taxon>
        <taxon>Paenibacillus</taxon>
    </lineage>
</organism>